<evidence type="ECO:0000256" key="1">
    <source>
        <dbReference type="SAM" id="MobiDB-lite"/>
    </source>
</evidence>
<organism evidence="2 3">
    <name type="scientific">Psilocybe cyanescens</name>
    <dbReference type="NCBI Taxonomy" id="93625"/>
    <lineage>
        <taxon>Eukaryota</taxon>
        <taxon>Fungi</taxon>
        <taxon>Dikarya</taxon>
        <taxon>Basidiomycota</taxon>
        <taxon>Agaricomycotina</taxon>
        <taxon>Agaricomycetes</taxon>
        <taxon>Agaricomycetidae</taxon>
        <taxon>Agaricales</taxon>
        <taxon>Agaricineae</taxon>
        <taxon>Strophariaceae</taxon>
        <taxon>Psilocybe</taxon>
    </lineage>
</organism>
<evidence type="ECO:0008006" key="4">
    <source>
        <dbReference type="Google" id="ProtNLM"/>
    </source>
</evidence>
<evidence type="ECO:0000313" key="3">
    <source>
        <dbReference type="Proteomes" id="UP000283269"/>
    </source>
</evidence>
<dbReference type="CDD" id="cd09917">
    <property type="entry name" value="F-box_SF"/>
    <property type="match status" value="1"/>
</dbReference>
<feature type="compositionally biased region" description="Polar residues" evidence="1">
    <location>
        <begin position="1"/>
        <end position="18"/>
    </location>
</feature>
<protein>
    <recommendedName>
        <fullName evidence="4">F-box domain-containing protein</fullName>
    </recommendedName>
</protein>
<dbReference type="AlphaFoldDB" id="A0A409X5G4"/>
<proteinExistence type="predicted"/>
<dbReference type="SUPFAM" id="SSF81383">
    <property type="entry name" value="F-box domain"/>
    <property type="match status" value="1"/>
</dbReference>
<keyword evidence="3" id="KW-1185">Reference proteome</keyword>
<gene>
    <name evidence="2" type="ORF">CVT25_001671</name>
</gene>
<dbReference type="Proteomes" id="UP000283269">
    <property type="component" value="Unassembled WGS sequence"/>
</dbReference>
<dbReference type="EMBL" id="NHYD01002585">
    <property type="protein sequence ID" value="PPQ85971.1"/>
    <property type="molecule type" value="Genomic_DNA"/>
</dbReference>
<comment type="caution">
    <text evidence="2">The sequence shown here is derived from an EMBL/GenBank/DDBJ whole genome shotgun (WGS) entry which is preliminary data.</text>
</comment>
<feature type="region of interest" description="Disordered" evidence="1">
    <location>
        <begin position="1"/>
        <end position="26"/>
    </location>
</feature>
<sequence>MGDFQSQETSTSAQNRRAVTTHDHNHRSTTILDLPNELVMHILSIDAILASKDVFNASFLSRRFHSIAMPLFLANHGIIDPEHEMSVFVTEWNPNHTLHQPDALSGLTSLTSLFTVDHFRCFFQDPDSKSFRNTTQDAYHLPDAVNRVSRFVQRLKHVGIAEIYLMWDPYFITRARSMNHIPIFEIRRWANSFGYLLNLLVLRGCKSLTVQYDPTIAPPFHFRSSNRLKRAWSFVSQNVLRRDGQAPGELQLQWEFERPLYEDKWDNTPLEKVDSPILASLGQGFNCITHLAVHSPTLLLPPFINWTLSLLRTHTQLTSLSFAHITFSKDMWATILPFIADAVANKLTELSFFKNCPELDVDNLLLFLSHLPNLRCLILDRSFRSRLHESKPYKLRAPFLSSPAAGIPGFLHLDTLHAPVELVSLLLDCQPGLTKDGTSLVLPHLKNLAVYPCSRLIHPPSYIKSSLVINALLQRMSTQMRAQPIVFALDAQMEFTDFGPVSQYINAINTRQEFRRVVWETLSEADIDTLMQNSNNNNKSVPLIAFVHITHLFLYRIDAPSSIHAQGQPSLCVWINLLFPNLECLEFTCQMEANPRQQQRMDERTVEWLIKVLTDACPKVRTLIVGKKVHILSHS</sequence>
<dbReference type="InterPro" id="IPR036047">
    <property type="entry name" value="F-box-like_dom_sf"/>
</dbReference>
<dbReference type="InParanoid" id="A0A409X5G4"/>
<accession>A0A409X5G4</accession>
<reference evidence="2 3" key="1">
    <citation type="journal article" date="2018" name="Evol. Lett.">
        <title>Horizontal gene cluster transfer increased hallucinogenic mushroom diversity.</title>
        <authorList>
            <person name="Reynolds H.T."/>
            <person name="Vijayakumar V."/>
            <person name="Gluck-Thaler E."/>
            <person name="Korotkin H.B."/>
            <person name="Matheny P.B."/>
            <person name="Slot J.C."/>
        </authorList>
    </citation>
    <scope>NUCLEOTIDE SEQUENCE [LARGE SCALE GENOMIC DNA]</scope>
    <source>
        <strain evidence="2 3">2631</strain>
    </source>
</reference>
<dbReference type="OrthoDB" id="3054030at2759"/>
<name>A0A409X5G4_PSICY</name>
<evidence type="ECO:0000313" key="2">
    <source>
        <dbReference type="EMBL" id="PPQ85971.1"/>
    </source>
</evidence>